<keyword evidence="1" id="KW-1133">Transmembrane helix</keyword>
<dbReference type="PANTHER" id="PTHR23028">
    <property type="entry name" value="ACETYLTRANSFERASE"/>
    <property type="match status" value="1"/>
</dbReference>
<proteinExistence type="predicted"/>
<feature type="transmembrane region" description="Helical" evidence="1">
    <location>
        <begin position="228"/>
        <end position="244"/>
    </location>
</feature>
<dbReference type="RefSeq" id="WP_190478256.1">
    <property type="nucleotide sequence ID" value="NZ_JACOFT010000002.1"/>
</dbReference>
<feature type="transmembrane region" description="Helical" evidence="1">
    <location>
        <begin position="164"/>
        <end position="184"/>
    </location>
</feature>
<feature type="transmembrane region" description="Helical" evidence="1">
    <location>
        <begin position="292"/>
        <end position="310"/>
    </location>
</feature>
<keyword evidence="1" id="KW-0472">Membrane</keyword>
<name>A0ABR6XE03_9BURK</name>
<feature type="transmembrane region" description="Helical" evidence="1">
    <location>
        <begin position="256"/>
        <end position="280"/>
    </location>
</feature>
<dbReference type="PANTHER" id="PTHR23028:SF53">
    <property type="entry name" value="ACYL_TRANSF_3 DOMAIN-CONTAINING PROTEIN"/>
    <property type="match status" value="1"/>
</dbReference>
<dbReference type="InterPro" id="IPR002656">
    <property type="entry name" value="Acyl_transf_3_dom"/>
</dbReference>
<keyword evidence="3" id="KW-0808">Transferase</keyword>
<keyword evidence="3" id="KW-0012">Acyltransferase</keyword>
<evidence type="ECO:0000256" key="1">
    <source>
        <dbReference type="SAM" id="Phobius"/>
    </source>
</evidence>
<dbReference type="Proteomes" id="UP000637632">
    <property type="component" value="Unassembled WGS sequence"/>
</dbReference>
<feature type="transmembrane region" description="Helical" evidence="1">
    <location>
        <begin position="76"/>
        <end position="96"/>
    </location>
</feature>
<feature type="transmembrane region" description="Helical" evidence="1">
    <location>
        <begin position="133"/>
        <end position="157"/>
    </location>
</feature>
<dbReference type="EMBL" id="JACOFT010000002">
    <property type="protein sequence ID" value="MBC3811112.1"/>
    <property type="molecule type" value="Genomic_DNA"/>
</dbReference>
<evidence type="ECO:0000313" key="4">
    <source>
        <dbReference type="Proteomes" id="UP000637632"/>
    </source>
</evidence>
<sequence length="349" mass="40299">MSSLHQQRLLALDGLRAVSILLVLVSHAWLGHIVPGGLGVTIFFFISGFIITRLMISEWDKTGTISIKKFYIRRFFRLMPALIVFVVLSLITMQLAHVNWTWTELSSVFFYFANYFGIFIGFSGEVLPPPLSITWSLAVEEHFYMIFPVFFLAVIAVPKRFYRIAICLLIGVLLWRIYLVYGVGLDNLPHYRIYKATDTRADSIVYGTCFAFLLARTEWALEFFSQKKVILAGAMLMLFSLLFRDENFRESFRYSIQGIALMCLFPALVLNTTIASRILSTPVFVYIGRVSYSLYLYHWLVFGIITMWLPNLSFAVKFPLMIVLSFILADLSCRWVETPFLRLGRRFAH</sequence>
<accession>A0ABR6XE03</accession>
<organism evidence="3 4">
    <name type="scientific">Undibacterium aquatile</name>
    <dbReference type="NCBI Taxonomy" id="1537398"/>
    <lineage>
        <taxon>Bacteria</taxon>
        <taxon>Pseudomonadati</taxon>
        <taxon>Pseudomonadota</taxon>
        <taxon>Betaproteobacteria</taxon>
        <taxon>Burkholderiales</taxon>
        <taxon>Oxalobacteraceae</taxon>
        <taxon>Undibacterium</taxon>
    </lineage>
</organism>
<dbReference type="Pfam" id="PF01757">
    <property type="entry name" value="Acyl_transf_3"/>
    <property type="match status" value="1"/>
</dbReference>
<evidence type="ECO:0000313" key="3">
    <source>
        <dbReference type="EMBL" id="MBC3811112.1"/>
    </source>
</evidence>
<feature type="domain" description="Acyltransferase 3" evidence="2">
    <location>
        <begin position="11"/>
        <end position="329"/>
    </location>
</feature>
<dbReference type="GO" id="GO:0016746">
    <property type="term" value="F:acyltransferase activity"/>
    <property type="evidence" value="ECO:0007669"/>
    <property type="project" value="UniProtKB-KW"/>
</dbReference>
<gene>
    <name evidence="3" type="ORF">H8K26_06620</name>
</gene>
<comment type="caution">
    <text evidence="3">The sequence shown here is derived from an EMBL/GenBank/DDBJ whole genome shotgun (WGS) entry which is preliminary data.</text>
</comment>
<reference evidence="3 4" key="1">
    <citation type="submission" date="2020-08" db="EMBL/GenBank/DDBJ databases">
        <title>Novel species isolated from subtropical streams in China.</title>
        <authorList>
            <person name="Lu H."/>
        </authorList>
    </citation>
    <scope>NUCLEOTIDE SEQUENCE [LARGE SCALE GENOMIC DNA]</scope>
    <source>
        <strain evidence="3 4">CCTCC AB 2015119</strain>
    </source>
</reference>
<feature type="transmembrane region" description="Helical" evidence="1">
    <location>
        <begin position="204"/>
        <end position="221"/>
    </location>
</feature>
<evidence type="ECO:0000259" key="2">
    <source>
        <dbReference type="Pfam" id="PF01757"/>
    </source>
</evidence>
<protein>
    <submittedName>
        <fullName evidence="3">Acyltransferase</fullName>
    </submittedName>
</protein>
<keyword evidence="4" id="KW-1185">Reference proteome</keyword>
<dbReference type="InterPro" id="IPR050879">
    <property type="entry name" value="Acyltransferase_3"/>
</dbReference>
<keyword evidence="1" id="KW-0812">Transmembrane</keyword>
<feature type="transmembrane region" description="Helical" evidence="1">
    <location>
        <begin position="36"/>
        <end position="56"/>
    </location>
</feature>